<proteinExistence type="predicted"/>
<dbReference type="EMBL" id="DS550063">
    <property type="protein sequence ID" value="EDR24032.1"/>
    <property type="molecule type" value="Genomic_DNA"/>
</dbReference>
<keyword evidence="2" id="KW-1185">Reference proteome</keyword>
<dbReference type="InterPro" id="IPR032675">
    <property type="entry name" value="LRR_dom_sf"/>
</dbReference>
<dbReference type="InterPro" id="IPR026906">
    <property type="entry name" value="LRR_5"/>
</dbReference>
<dbReference type="PANTHER" id="PTHR45661:SF3">
    <property type="entry name" value="IG-LIKE DOMAIN-CONTAINING PROTEIN"/>
    <property type="match status" value="1"/>
</dbReference>
<name>B0EN64_ENTDS</name>
<dbReference type="Proteomes" id="UP000008076">
    <property type="component" value="Unassembled WGS sequence"/>
</dbReference>
<dbReference type="InterPro" id="IPR053139">
    <property type="entry name" value="Surface_bspA-like"/>
</dbReference>
<dbReference type="PANTHER" id="PTHR45661">
    <property type="entry name" value="SURFACE ANTIGEN"/>
    <property type="match status" value="1"/>
</dbReference>
<organism evidence="2">
    <name type="scientific">Entamoeba dispar (strain ATCC PRA-260 / SAW760)</name>
    <dbReference type="NCBI Taxonomy" id="370354"/>
    <lineage>
        <taxon>Eukaryota</taxon>
        <taxon>Amoebozoa</taxon>
        <taxon>Evosea</taxon>
        <taxon>Archamoebae</taxon>
        <taxon>Mastigamoebida</taxon>
        <taxon>Entamoebidae</taxon>
        <taxon>Entamoeba</taxon>
    </lineage>
</organism>
<dbReference type="KEGG" id="edi:EDI_127560"/>
<evidence type="ECO:0000313" key="2">
    <source>
        <dbReference type="Proteomes" id="UP000008076"/>
    </source>
</evidence>
<gene>
    <name evidence="1" type="ORF">EDI_127560</name>
</gene>
<protein>
    <recommendedName>
        <fullName evidence="3">Leucine rich repeat containing protein BspA family protein</fullName>
    </recommendedName>
</protein>
<evidence type="ECO:0000313" key="1">
    <source>
        <dbReference type="EMBL" id="EDR24032.1"/>
    </source>
</evidence>
<dbReference type="VEuPathDB" id="AmoebaDB:EDI_127560"/>
<evidence type="ECO:0008006" key="3">
    <source>
        <dbReference type="Google" id="ProtNLM"/>
    </source>
</evidence>
<dbReference type="GeneID" id="5884724"/>
<accession>B0EN64</accession>
<reference evidence="2" key="1">
    <citation type="submission" date="2007-12" db="EMBL/GenBank/DDBJ databases">
        <title>Annotation of Entamoeba dispar SAW760.</title>
        <authorList>
            <person name="Lorenzi H."/>
            <person name="Inman J."/>
            <person name="Schobel S."/>
            <person name="Amedeo P."/>
            <person name="Caler E."/>
        </authorList>
    </citation>
    <scope>NUCLEOTIDE SEQUENCE [LARGE SCALE GENOMIC DNA]</scope>
    <source>
        <strain evidence="2">ATCC PRA-260 / SAW760</strain>
    </source>
</reference>
<dbReference type="Pfam" id="PF13306">
    <property type="entry name" value="LRR_5"/>
    <property type="match status" value="3"/>
</dbReference>
<dbReference type="Gene3D" id="3.80.10.10">
    <property type="entry name" value="Ribonuclease Inhibitor"/>
    <property type="match status" value="3"/>
</dbReference>
<dbReference type="SUPFAM" id="SSF52058">
    <property type="entry name" value="L domain-like"/>
    <property type="match status" value="2"/>
</dbReference>
<sequence length="530" mass="60493">MKLGYNEIMITSMYFNDIEDFINLEMGVKRFQGNMERFHFNPISLNEYSRKLFTNIETFHIYNRSDEIFNDGRIFKQVIWYLVSYSEYLQEKEQGNICKNIVYTQYDRKSYGNTIPSEVKSLGDYCFDECYELTTINIPTTISKLGKYCFDACKSLTSITIPTTISKLGYCCFYECTSLTTITIPSSVISIGHDCFEEHLRECIPLTSMNIENLQFISEERIFMNEPVLNIFKKNINEFIIPSSITKLGGHCFYRCRSLTSINIPTTISKIGKYCFEYCKSLRRIKIPSSISKLGDGCFYECSSLKSFYIPTTVSKKAANCFDGCSSLRSINIPTPIIMSLGNDEFTDCSSLVNINIENVKFICEDKVFIHEPVLVSFNTPDNLRKINGKKIKMKDINEFIIPSTITKLDDRCFFGCELLTSITIPTTISELGDYCFRCCASLKSITLPTTISEVTHCCFNECCSLSEVILPTTISELHYGCFYLCLSLTSINIPSSITSFGDGCLGKCKCTEELKKNKTIPRNAFSYIY</sequence>
<dbReference type="eggNOG" id="ENOG502QZY2">
    <property type="taxonomic scope" value="Eukaryota"/>
</dbReference>
<dbReference type="RefSeq" id="XP_001739586.1">
    <property type="nucleotide sequence ID" value="XM_001739534.1"/>
</dbReference>
<dbReference type="AlphaFoldDB" id="B0EN64"/>